<feature type="compositionally biased region" description="Acidic residues" evidence="5">
    <location>
        <begin position="364"/>
        <end position="376"/>
    </location>
</feature>
<dbReference type="SUPFAM" id="SSF47576">
    <property type="entry name" value="Calponin-homology domain, CH-domain"/>
    <property type="match status" value="1"/>
</dbReference>
<dbReference type="AlphaFoldDB" id="A0A6P7TDW7"/>
<dbReference type="SUPFAM" id="SSF143575">
    <property type="entry name" value="GAS2 domain-like"/>
    <property type="match status" value="1"/>
</dbReference>
<comment type="subcellular location">
    <subcellularLocation>
        <location evidence="1">Cytoplasm</location>
        <location evidence="1">Cytoskeleton</location>
    </subcellularLocation>
</comment>
<feature type="domain" description="GAR" evidence="7">
    <location>
        <begin position="475"/>
        <end position="552"/>
    </location>
</feature>
<keyword evidence="2" id="KW-0963">Cytoplasm</keyword>
<dbReference type="GO" id="GO:0005884">
    <property type="term" value="C:actin filament"/>
    <property type="evidence" value="ECO:0007669"/>
    <property type="project" value="TreeGrafter"/>
</dbReference>
<dbReference type="GO" id="GO:0051764">
    <property type="term" value="P:actin crosslink formation"/>
    <property type="evidence" value="ECO:0007669"/>
    <property type="project" value="TreeGrafter"/>
</dbReference>
<feature type="region of interest" description="Disordered" evidence="5">
    <location>
        <begin position="556"/>
        <end position="581"/>
    </location>
</feature>
<feature type="compositionally biased region" description="Acidic residues" evidence="5">
    <location>
        <begin position="347"/>
        <end position="356"/>
    </location>
</feature>
<evidence type="ECO:0000259" key="7">
    <source>
        <dbReference type="PROSITE" id="PS51460"/>
    </source>
</evidence>
<feature type="compositionally biased region" description="Polar residues" evidence="5">
    <location>
        <begin position="412"/>
        <end position="423"/>
    </location>
</feature>
<dbReference type="Proteomes" id="UP000515154">
    <property type="component" value="Linkage group LG21"/>
</dbReference>
<dbReference type="Gene3D" id="1.10.418.10">
    <property type="entry name" value="Calponin-like domain"/>
    <property type="match status" value="1"/>
</dbReference>
<protein>
    <submittedName>
        <fullName evidence="9 10">GAS2-like protein pickled eggs isoform X1</fullName>
    </submittedName>
</protein>
<reference evidence="9 10" key="1">
    <citation type="submission" date="2025-08" db="UniProtKB">
        <authorList>
            <consortium name="RefSeq"/>
        </authorList>
    </citation>
    <scope>IDENTIFICATION</scope>
</reference>
<dbReference type="SMART" id="SM00243">
    <property type="entry name" value="GAS2"/>
    <property type="match status" value="1"/>
</dbReference>
<evidence type="ECO:0000313" key="11">
    <source>
        <dbReference type="RefSeq" id="XP_036367883.1"/>
    </source>
</evidence>
<comment type="similarity">
    <text evidence="4">Belongs to the GAS2 family.</text>
</comment>
<name>A0A6P7TDW7_9MOLL</name>
<evidence type="ECO:0000256" key="3">
    <source>
        <dbReference type="ARBA" id="ARBA00023212"/>
    </source>
</evidence>
<organism evidence="8 10">
    <name type="scientific">Octopus sinensis</name>
    <name type="common">East Asian common octopus</name>
    <dbReference type="NCBI Taxonomy" id="2607531"/>
    <lineage>
        <taxon>Eukaryota</taxon>
        <taxon>Metazoa</taxon>
        <taxon>Spiralia</taxon>
        <taxon>Lophotrochozoa</taxon>
        <taxon>Mollusca</taxon>
        <taxon>Cephalopoda</taxon>
        <taxon>Coleoidea</taxon>
        <taxon>Octopodiformes</taxon>
        <taxon>Octopoda</taxon>
        <taxon>Incirrata</taxon>
        <taxon>Octopodidae</taxon>
        <taxon>Octopus</taxon>
    </lineage>
</organism>
<evidence type="ECO:0000256" key="5">
    <source>
        <dbReference type="SAM" id="MobiDB-lite"/>
    </source>
</evidence>
<evidence type="ECO:0000313" key="8">
    <source>
        <dbReference type="Proteomes" id="UP000515154"/>
    </source>
</evidence>
<dbReference type="GO" id="GO:0008093">
    <property type="term" value="F:cytoskeletal anchor activity"/>
    <property type="evidence" value="ECO:0007669"/>
    <property type="project" value="TreeGrafter"/>
</dbReference>
<dbReference type="Gene3D" id="3.30.920.20">
    <property type="entry name" value="Gas2-like domain"/>
    <property type="match status" value="1"/>
</dbReference>
<evidence type="ECO:0000256" key="4">
    <source>
        <dbReference type="ARBA" id="ARBA00038441"/>
    </source>
</evidence>
<dbReference type="Pfam" id="PF02187">
    <property type="entry name" value="GAS2"/>
    <property type="match status" value="1"/>
</dbReference>
<evidence type="ECO:0000313" key="10">
    <source>
        <dbReference type="RefSeq" id="XP_029649339.1"/>
    </source>
</evidence>
<evidence type="ECO:0000313" key="9">
    <source>
        <dbReference type="RefSeq" id="XP_029649334.1"/>
    </source>
</evidence>
<keyword evidence="3" id="KW-0206">Cytoskeleton</keyword>
<dbReference type="GO" id="GO:0051015">
    <property type="term" value="F:actin filament binding"/>
    <property type="evidence" value="ECO:0007669"/>
    <property type="project" value="TreeGrafter"/>
</dbReference>
<dbReference type="InterPro" id="IPR003108">
    <property type="entry name" value="GAR_dom"/>
</dbReference>
<dbReference type="GO" id="GO:0008017">
    <property type="term" value="F:microtubule binding"/>
    <property type="evidence" value="ECO:0007669"/>
    <property type="project" value="InterPro"/>
</dbReference>
<accession>A0A6P7TDW7</accession>
<dbReference type="InterPro" id="IPR036872">
    <property type="entry name" value="CH_dom_sf"/>
</dbReference>
<feature type="compositionally biased region" description="Basic and acidic residues" evidence="5">
    <location>
        <begin position="309"/>
        <end position="330"/>
    </location>
</feature>
<dbReference type="SMART" id="SM00033">
    <property type="entry name" value="CH"/>
    <property type="match status" value="1"/>
</dbReference>
<feature type="compositionally biased region" description="Acidic residues" evidence="5">
    <location>
        <begin position="277"/>
        <end position="308"/>
    </location>
</feature>
<sequence>MHSPTSLDTVLCSPLIEESEVEPINMAFSLVNGDADSGVGNKLDFYPAVDEEYESRRAEQQAESLVPLKEDLADWLQRILDLTITTETFMEALDNGAALCRLAHLIQLKAEAAYKEGKYTEPIPRLKFRYRENAKSGTWFARDNAATFLRWCRDFGINEGCMFESEDLVCHRQEKPVVVCLLELARIGYKFGLESPSIIKIEKEIEREESELASQINEEEIQNLSDLANLSLPMESVATQVSRTASLDTNVEEASQNEASQIEASENEASSRKATADGEEADDEGEGEAEGDGDGDAEGDGEADEVDEEGGRKSGSLEKTEVEAQEASRDNDEENEEEQKNSVNGEETGEAEEAKEDEVKENGEKEEDGDEGEEGEIESKGSMMLNGEDDFTQSNEGIVSQGGGDEDDEQDTNASRGSGSTSMGEDGSNLKLNSNTLEDINENDAEPDSVESKTAISPLRNNDIGTQFHKKTLNTPQARVDSLKARQLDKKVKFIASQHHVSDQVCQISEGKYSIFGRVVFIRLLKEKHLMVRVGGGWDTLEHYLSHHNPTKIIEFKRTDQPKASSTSPRHDPDTGETALTSAISSDDKYLLILGKYKKN</sequence>
<gene>
    <name evidence="9 10 11" type="primary">LOC115223043</name>
</gene>
<keyword evidence="8" id="KW-1185">Reference proteome</keyword>
<dbReference type="InterPro" id="IPR036534">
    <property type="entry name" value="GAR_dom_sf"/>
</dbReference>
<dbReference type="PANTHER" id="PTHR46756">
    <property type="entry name" value="TRANSGELIN"/>
    <property type="match status" value="1"/>
</dbReference>
<dbReference type="PANTHER" id="PTHR46756:SF13">
    <property type="entry name" value="GROWTH ARREST-SPECIFIC PROTEIN 2"/>
    <property type="match status" value="1"/>
</dbReference>
<dbReference type="Pfam" id="PF00307">
    <property type="entry name" value="CH"/>
    <property type="match status" value="1"/>
</dbReference>
<dbReference type="CDD" id="cd21204">
    <property type="entry name" value="CH_GAS2-like"/>
    <property type="match status" value="1"/>
</dbReference>
<dbReference type="RefSeq" id="XP_029649334.1">
    <property type="nucleotide sequence ID" value="XM_029793474.2"/>
</dbReference>
<proteinExistence type="inferred from homology"/>
<evidence type="ECO:0000259" key="6">
    <source>
        <dbReference type="PROSITE" id="PS50021"/>
    </source>
</evidence>
<dbReference type="RefSeq" id="XP_036367883.1">
    <property type="nucleotide sequence ID" value="XM_036511990.1"/>
</dbReference>
<evidence type="ECO:0000256" key="2">
    <source>
        <dbReference type="ARBA" id="ARBA00022490"/>
    </source>
</evidence>
<dbReference type="InterPro" id="IPR001715">
    <property type="entry name" value="CH_dom"/>
</dbReference>
<dbReference type="RefSeq" id="XP_029649339.1">
    <property type="nucleotide sequence ID" value="XM_029793479.2"/>
</dbReference>
<evidence type="ECO:0000256" key="1">
    <source>
        <dbReference type="ARBA" id="ARBA00004245"/>
    </source>
</evidence>
<dbReference type="KEGG" id="osn:115223043"/>
<dbReference type="PROSITE" id="PS50021">
    <property type="entry name" value="CH"/>
    <property type="match status" value="1"/>
</dbReference>
<feature type="domain" description="Calponin-homology (CH)" evidence="6">
    <location>
        <begin position="66"/>
        <end position="189"/>
    </location>
</feature>
<feature type="compositionally biased region" description="Acidic residues" evidence="5">
    <location>
        <begin position="439"/>
        <end position="449"/>
    </location>
</feature>
<feature type="compositionally biased region" description="Polar residues" evidence="5">
    <location>
        <begin position="452"/>
        <end position="463"/>
    </location>
</feature>
<feature type="region of interest" description="Disordered" evidence="5">
    <location>
        <begin position="247"/>
        <end position="463"/>
    </location>
</feature>
<feature type="compositionally biased region" description="Polar residues" evidence="5">
    <location>
        <begin position="247"/>
        <end position="268"/>
    </location>
</feature>
<dbReference type="PROSITE" id="PS51460">
    <property type="entry name" value="GAR"/>
    <property type="match status" value="1"/>
</dbReference>